<reference evidence="1 2" key="1">
    <citation type="journal article" date="2018" name="Front. Microbiol.">
        <title>Genome-Wide Analysis of Corynespora cassiicola Leaf Fall Disease Putative Effectors.</title>
        <authorList>
            <person name="Lopez D."/>
            <person name="Ribeiro S."/>
            <person name="Label P."/>
            <person name="Fumanal B."/>
            <person name="Venisse J.S."/>
            <person name="Kohler A."/>
            <person name="de Oliveira R.R."/>
            <person name="Labutti K."/>
            <person name="Lipzen A."/>
            <person name="Lail K."/>
            <person name="Bauer D."/>
            <person name="Ohm R.A."/>
            <person name="Barry K.W."/>
            <person name="Spatafora J."/>
            <person name="Grigoriev I.V."/>
            <person name="Martin F.M."/>
            <person name="Pujade-Renaud V."/>
        </authorList>
    </citation>
    <scope>NUCLEOTIDE SEQUENCE [LARGE SCALE GENOMIC DNA]</scope>
    <source>
        <strain evidence="1 2">Philippines</strain>
    </source>
</reference>
<sequence length="318" mass="36241">MSNMPAPPLENILDEGKIPCHHFYYEWKGHPLEHLTLFHDVTRSIRPGKPVIWLAGDSSLDNKYWVQKRESSDPAPEIYLHTLDTPTPKPDVAFWMNEALEERATCINSAVEESTLRDREGGLLEHDQFIRNHIRKEDVLIVSVGANDVALRPTTNTIRHMLQVGWLTSLRRIENGKSSSLVYFIKELFGDKVQNYIEALTARTKPRAVVVCMIYFPLEVKFGQKSWARVQLKLLGYDRWPGRIQAALRTMYEIGTKQIGVSGTEVIPCALFEVLDGKNPQDYTARVEPNREGGRKIATRFVELLKPLLTRSDTGTST</sequence>
<dbReference type="SUPFAM" id="SSF52266">
    <property type="entry name" value="SGNH hydrolase"/>
    <property type="match status" value="1"/>
</dbReference>
<evidence type="ECO:0000313" key="2">
    <source>
        <dbReference type="Proteomes" id="UP000240883"/>
    </source>
</evidence>
<organism evidence="1 2">
    <name type="scientific">Corynespora cassiicola Philippines</name>
    <dbReference type="NCBI Taxonomy" id="1448308"/>
    <lineage>
        <taxon>Eukaryota</taxon>
        <taxon>Fungi</taxon>
        <taxon>Dikarya</taxon>
        <taxon>Ascomycota</taxon>
        <taxon>Pezizomycotina</taxon>
        <taxon>Dothideomycetes</taxon>
        <taxon>Pleosporomycetidae</taxon>
        <taxon>Pleosporales</taxon>
        <taxon>Corynesporascaceae</taxon>
        <taxon>Corynespora</taxon>
    </lineage>
</organism>
<dbReference type="Gene3D" id="3.40.50.1110">
    <property type="entry name" value="SGNH hydrolase"/>
    <property type="match status" value="1"/>
</dbReference>
<evidence type="ECO:0000313" key="1">
    <source>
        <dbReference type="EMBL" id="PSN61590.1"/>
    </source>
</evidence>
<dbReference type="InterPro" id="IPR036514">
    <property type="entry name" value="SGNH_hydro_sf"/>
</dbReference>
<name>A0A2T2N888_CORCC</name>
<dbReference type="EMBL" id="KZ678143">
    <property type="protein sequence ID" value="PSN61590.1"/>
    <property type="molecule type" value="Genomic_DNA"/>
</dbReference>
<keyword evidence="2" id="KW-1185">Reference proteome</keyword>
<accession>A0A2T2N888</accession>
<dbReference type="AlphaFoldDB" id="A0A2T2N888"/>
<dbReference type="OrthoDB" id="2150942at2759"/>
<dbReference type="Proteomes" id="UP000240883">
    <property type="component" value="Unassembled WGS sequence"/>
</dbReference>
<protein>
    <recommendedName>
        <fullName evidence="3">SGNH hydrolase-type esterase domain-containing protein</fullName>
    </recommendedName>
</protein>
<gene>
    <name evidence="1" type="ORF">BS50DRAFT_143264</name>
</gene>
<proteinExistence type="predicted"/>
<evidence type="ECO:0008006" key="3">
    <source>
        <dbReference type="Google" id="ProtNLM"/>
    </source>
</evidence>